<keyword evidence="3 6" id="KW-0975">Bacterial flagellum</keyword>
<dbReference type="Pfam" id="PF06429">
    <property type="entry name" value="Flg_bbr_C"/>
    <property type="match status" value="1"/>
</dbReference>
<dbReference type="PANTHER" id="PTHR30435">
    <property type="entry name" value="FLAGELLAR PROTEIN"/>
    <property type="match status" value="1"/>
</dbReference>
<dbReference type="InterPro" id="IPR053967">
    <property type="entry name" value="LlgE_F_G-like_D1"/>
</dbReference>
<reference evidence="9 10" key="1">
    <citation type="submission" date="2019-03" db="EMBL/GenBank/DDBJ databases">
        <title>Halomonas marinisediminis sp. nov., a moderately halophilic bacterium isolated from the Bohai Gulf.</title>
        <authorList>
            <person name="Ji X."/>
        </authorList>
    </citation>
    <scope>NUCLEOTIDE SEQUENCE [LARGE SCALE GENOMIC DNA]</scope>
    <source>
        <strain evidence="9 10">204</strain>
    </source>
</reference>
<sequence>MDKILYTAMSGARQSMEQQAVVNHNLANATTSGFRAQLHAMRAVPVQGEARLDTRASVAAATPGSDMSAGPISATGRPLDVALEGNAWMAVQDAQGNEAYTRRGDIQIDGDGMLHVAGKPVLGDDGPILVPLESQVSIGADGTISAIAPGQTSDAIAEVGRIKLVTTDAQALERGDDGLFRSRAGDGGVAALPRSETAKLATGSLEGSNVSAVESMVSMIDIARRYEMQMKVISSADENAQRANSLLSLQG</sequence>
<dbReference type="NCBIfam" id="TIGR03506">
    <property type="entry name" value="FlgEFG_subfam"/>
    <property type="match status" value="1"/>
</dbReference>
<name>A0ABY2D5E9_9GAMM</name>
<dbReference type="Pfam" id="PF22692">
    <property type="entry name" value="LlgE_F_G_D1"/>
    <property type="match status" value="1"/>
</dbReference>
<dbReference type="EMBL" id="SLTR01000014">
    <property type="protein sequence ID" value="TDB01923.1"/>
    <property type="molecule type" value="Genomic_DNA"/>
</dbReference>
<evidence type="ECO:0000313" key="9">
    <source>
        <dbReference type="EMBL" id="TDB01923.1"/>
    </source>
</evidence>
<keyword evidence="9" id="KW-0966">Cell projection</keyword>
<organism evidence="9 10">
    <name type="scientific">Halomonas marinisediminis</name>
    <dbReference type="NCBI Taxonomy" id="2546095"/>
    <lineage>
        <taxon>Bacteria</taxon>
        <taxon>Pseudomonadati</taxon>
        <taxon>Pseudomonadota</taxon>
        <taxon>Gammaproteobacteria</taxon>
        <taxon>Oceanospirillales</taxon>
        <taxon>Halomonadaceae</taxon>
        <taxon>Halomonas</taxon>
    </lineage>
</organism>
<dbReference type="SUPFAM" id="SSF117143">
    <property type="entry name" value="Flagellar hook protein flgE"/>
    <property type="match status" value="1"/>
</dbReference>
<evidence type="ECO:0000259" key="7">
    <source>
        <dbReference type="Pfam" id="PF06429"/>
    </source>
</evidence>
<dbReference type="InterPro" id="IPR037925">
    <property type="entry name" value="FlgE/F/G-like"/>
</dbReference>
<dbReference type="NCBIfam" id="NF009280">
    <property type="entry name" value="PRK12640.1"/>
    <property type="match status" value="1"/>
</dbReference>
<dbReference type="RefSeq" id="WP_132043766.1">
    <property type="nucleotide sequence ID" value="NZ_SLTR01000014.1"/>
</dbReference>
<comment type="caution">
    <text evidence="9">The sequence shown here is derived from an EMBL/GenBank/DDBJ whole genome shotgun (WGS) entry which is preliminary data.</text>
</comment>
<protein>
    <recommendedName>
        <fullName evidence="5 6">Flagellar basal-body rod protein FlgF</fullName>
    </recommendedName>
</protein>
<comment type="subcellular location">
    <subcellularLocation>
        <location evidence="1 6">Bacterial flagellum basal body</location>
    </subcellularLocation>
</comment>
<accession>A0ABY2D5E9</accession>
<keyword evidence="9" id="KW-0282">Flagellum</keyword>
<proteinExistence type="inferred from homology"/>
<dbReference type="PANTHER" id="PTHR30435:SF18">
    <property type="entry name" value="FLAGELLAR BASAL-BODY ROD PROTEIN FLGF"/>
    <property type="match status" value="1"/>
</dbReference>
<evidence type="ECO:0000256" key="4">
    <source>
        <dbReference type="ARBA" id="ARBA00038560"/>
    </source>
</evidence>
<keyword evidence="9" id="KW-0969">Cilium</keyword>
<evidence type="ECO:0000259" key="8">
    <source>
        <dbReference type="Pfam" id="PF22692"/>
    </source>
</evidence>
<evidence type="ECO:0000256" key="1">
    <source>
        <dbReference type="ARBA" id="ARBA00004117"/>
    </source>
</evidence>
<evidence type="ECO:0000256" key="3">
    <source>
        <dbReference type="ARBA" id="ARBA00023143"/>
    </source>
</evidence>
<evidence type="ECO:0000256" key="5">
    <source>
        <dbReference type="ARBA" id="ARBA00040228"/>
    </source>
</evidence>
<feature type="domain" description="Flagellar hook protein FlgE/F/G-like D1" evidence="8">
    <location>
        <begin position="82"/>
        <end position="146"/>
    </location>
</feature>
<comment type="similarity">
    <text evidence="2 6">Belongs to the flagella basal body rod proteins family.</text>
</comment>
<evidence type="ECO:0000313" key="10">
    <source>
        <dbReference type="Proteomes" id="UP000294823"/>
    </source>
</evidence>
<dbReference type="Proteomes" id="UP000294823">
    <property type="component" value="Unassembled WGS sequence"/>
</dbReference>
<gene>
    <name evidence="9" type="ORF">E0702_10950</name>
</gene>
<evidence type="ECO:0000256" key="6">
    <source>
        <dbReference type="RuleBase" id="RU362116"/>
    </source>
</evidence>
<feature type="domain" description="Flagellar basal-body/hook protein C-terminal" evidence="7">
    <location>
        <begin position="202"/>
        <end position="246"/>
    </location>
</feature>
<dbReference type="InterPro" id="IPR010930">
    <property type="entry name" value="Flg_bb/hook_C_dom"/>
</dbReference>
<comment type="subunit">
    <text evidence="4 6">The basal body constitutes a major portion of the flagellar organelle and consists of five rings (E,L,P,S, and M) mounted on a central rod. The rod consists of about 26 subunits of FlgG in the distal portion, and FlgB, FlgC and FlgF are thought to build up the proximal portion of the rod with about 6 subunits each.</text>
</comment>
<keyword evidence="10" id="KW-1185">Reference proteome</keyword>
<evidence type="ECO:0000256" key="2">
    <source>
        <dbReference type="ARBA" id="ARBA00009677"/>
    </source>
</evidence>
<dbReference type="InterPro" id="IPR020013">
    <property type="entry name" value="Flagellar_FlgE/F/G"/>
</dbReference>